<keyword evidence="1" id="KW-0808">Transferase</keyword>
<dbReference type="Proteomes" id="UP001501725">
    <property type="component" value="Unassembled WGS sequence"/>
</dbReference>
<evidence type="ECO:0000313" key="1">
    <source>
        <dbReference type="EMBL" id="GAA4324945.1"/>
    </source>
</evidence>
<protein>
    <submittedName>
        <fullName evidence="1">Class I SAM-dependent methyltransferase</fullName>
    </submittedName>
</protein>
<organism evidence="1 2">
    <name type="scientific">Flaviaesturariibacter amylovorans</name>
    <dbReference type="NCBI Taxonomy" id="1084520"/>
    <lineage>
        <taxon>Bacteria</taxon>
        <taxon>Pseudomonadati</taxon>
        <taxon>Bacteroidota</taxon>
        <taxon>Chitinophagia</taxon>
        <taxon>Chitinophagales</taxon>
        <taxon>Chitinophagaceae</taxon>
        <taxon>Flaviaestuariibacter</taxon>
    </lineage>
</organism>
<comment type="caution">
    <text evidence="1">The sequence shown here is derived from an EMBL/GenBank/DDBJ whole genome shotgun (WGS) entry which is preliminary data.</text>
</comment>
<accession>A0ABP8GIE8</accession>
<dbReference type="SUPFAM" id="SSF53335">
    <property type="entry name" value="S-adenosyl-L-methionine-dependent methyltransferases"/>
    <property type="match status" value="1"/>
</dbReference>
<dbReference type="GO" id="GO:0032259">
    <property type="term" value="P:methylation"/>
    <property type="evidence" value="ECO:0007669"/>
    <property type="project" value="UniProtKB-KW"/>
</dbReference>
<gene>
    <name evidence="1" type="ORF">GCM10023184_12680</name>
</gene>
<dbReference type="PANTHER" id="PTHR43861">
    <property type="entry name" value="TRANS-ACONITATE 2-METHYLTRANSFERASE-RELATED"/>
    <property type="match status" value="1"/>
</dbReference>
<dbReference type="EMBL" id="BAABGY010000005">
    <property type="protein sequence ID" value="GAA4324945.1"/>
    <property type="molecule type" value="Genomic_DNA"/>
</dbReference>
<keyword evidence="2" id="KW-1185">Reference proteome</keyword>
<dbReference type="InterPro" id="IPR029063">
    <property type="entry name" value="SAM-dependent_MTases_sf"/>
</dbReference>
<dbReference type="Pfam" id="PF13489">
    <property type="entry name" value="Methyltransf_23"/>
    <property type="match status" value="1"/>
</dbReference>
<dbReference type="GO" id="GO:0008168">
    <property type="term" value="F:methyltransferase activity"/>
    <property type="evidence" value="ECO:0007669"/>
    <property type="project" value="UniProtKB-KW"/>
</dbReference>
<reference evidence="2" key="1">
    <citation type="journal article" date="2019" name="Int. J. Syst. Evol. Microbiol.">
        <title>The Global Catalogue of Microorganisms (GCM) 10K type strain sequencing project: providing services to taxonomists for standard genome sequencing and annotation.</title>
        <authorList>
            <consortium name="The Broad Institute Genomics Platform"/>
            <consortium name="The Broad Institute Genome Sequencing Center for Infectious Disease"/>
            <person name="Wu L."/>
            <person name="Ma J."/>
        </authorList>
    </citation>
    <scope>NUCLEOTIDE SEQUENCE [LARGE SCALE GENOMIC DNA]</scope>
    <source>
        <strain evidence="2">JCM 17919</strain>
    </source>
</reference>
<name>A0ABP8GIE8_9BACT</name>
<proteinExistence type="predicted"/>
<evidence type="ECO:0000313" key="2">
    <source>
        <dbReference type="Proteomes" id="UP001501725"/>
    </source>
</evidence>
<dbReference type="RefSeq" id="WP_345254353.1">
    <property type="nucleotide sequence ID" value="NZ_BAABGY010000005.1"/>
</dbReference>
<dbReference type="CDD" id="cd02440">
    <property type="entry name" value="AdoMet_MTases"/>
    <property type="match status" value="1"/>
</dbReference>
<keyword evidence="1" id="KW-0489">Methyltransferase</keyword>
<dbReference type="Gene3D" id="3.40.50.150">
    <property type="entry name" value="Vaccinia Virus protein VP39"/>
    <property type="match status" value="1"/>
</dbReference>
<sequence length="282" mass="32356">MFAFHHDRKRYFDMQYRVSTESILPLIEGSMRLRPGFRVLEVGCGEGGVLKAFARRGCSCVGVDPDGARIRNGRRWLQAEGDPVLLLEQNIFAVSLEQLGGAFDLILLKDVLGEIREKERLFAMLNTLLKPWGQVFASFSPWQMPFGGQQQLCSSGLSRLPWLHLLPRALYRYLLQKNGEPCESLLALRDARISIEGFRQLARQHGFSSVREVPYLLNPMYTQKFGWPGCRQPWPLRHLPYLRNFLTTSAYFVVRKNVAAAQPAAPRAWSRGLFERYWQLPA</sequence>